<evidence type="ECO:0000313" key="9">
    <source>
        <dbReference type="Proteomes" id="UP001165065"/>
    </source>
</evidence>
<dbReference type="PANTHER" id="PTHR12677">
    <property type="entry name" value="GOLGI APPARATUS MEMBRANE PROTEIN TVP38-RELATED"/>
    <property type="match status" value="1"/>
</dbReference>
<evidence type="ECO:0000256" key="5">
    <source>
        <dbReference type="ARBA" id="ARBA00023136"/>
    </source>
</evidence>
<organism evidence="8 9">
    <name type="scientific">Triparma columacea</name>
    <dbReference type="NCBI Taxonomy" id="722753"/>
    <lineage>
        <taxon>Eukaryota</taxon>
        <taxon>Sar</taxon>
        <taxon>Stramenopiles</taxon>
        <taxon>Ochrophyta</taxon>
        <taxon>Bolidophyceae</taxon>
        <taxon>Parmales</taxon>
        <taxon>Triparmaceae</taxon>
        <taxon>Triparma</taxon>
    </lineage>
</organism>
<evidence type="ECO:0000256" key="6">
    <source>
        <dbReference type="SAM" id="Phobius"/>
    </source>
</evidence>
<evidence type="ECO:0000256" key="1">
    <source>
        <dbReference type="ARBA" id="ARBA00004651"/>
    </source>
</evidence>
<dbReference type="GO" id="GO:0005886">
    <property type="term" value="C:plasma membrane"/>
    <property type="evidence" value="ECO:0007669"/>
    <property type="project" value="UniProtKB-SubCell"/>
</dbReference>
<protein>
    <recommendedName>
        <fullName evidence="7">VTT domain-containing protein</fullName>
    </recommendedName>
</protein>
<keyword evidence="5 6" id="KW-0472">Membrane</keyword>
<evidence type="ECO:0000256" key="3">
    <source>
        <dbReference type="ARBA" id="ARBA00022692"/>
    </source>
</evidence>
<comment type="caution">
    <text evidence="8">The sequence shown here is derived from an EMBL/GenBank/DDBJ whole genome shotgun (WGS) entry which is preliminary data.</text>
</comment>
<dbReference type="Proteomes" id="UP001165065">
    <property type="component" value="Unassembled WGS sequence"/>
</dbReference>
<feature type="domain" description="VTT" evidence="7">
    <location>
        <begin position="84"/>
        <end position="211"/>
    </location>
</feature>
<dbReference type="EMBL" id="BRYA01000810">
    <property type="protein sequence ID" value="GMI33130.1"/>
    <property type="molecule type" value="Genomic_DNA"/>
</dbReference>
<comment type="subcellular location">
    <subcellularLocation>
        <location evidence="1">Cell membrane</location>
        <topology evidence="1">Multi-pass membrane protein</topology>
    </subcellularLocation>
</comment>
<accession>A0A9W7L579</accession>
<evidence type="ECO:0000313" key="8">
    <source>
        <dbReference type="EMBL" id="GMI33130.1"/>
    </source>
</evidence>
<feature type="transmembrane region" description="Helical" evidence="6">
    <location>
        <begin position="106"/>
        <end position="133"/>
    </location>
</feature>
<keyword evidence="3 6" id="KW-0812">Transmembrane</keyword>
<keyword evidence="2" id="KW-1003">Cell membrane</keyword>
<evidence type="ECO:0000259" key="7">
    <source>
        <dbReference type="Pfam" id="PF09335"/>
    </source>
</evidence>
<dbReference type="InterPro" id="IPR015414">
    <property type="entry name" value="TMEM64"/>
</dbReference>
<dbReference type="AlphaFoldDB" id="A0A9W7L579"/>
<evidence type="ECO:0000256" key="2">
    <source>
        <dbReference type="ARBA" id="ARBA00022475"/>
    </source>
</evidence>
<sequence>MCMSFQERGKESFQSATDGSSKKERAFVALVLLLTLGVVVDFATNNEILQVLGSVTTWLSELKIAVAVLLFAVFGILSPPLGAPFTVYPIMAAFVFYLKTGSKVEAIVWGTCLTMLFIPPGALIGFFLSRYVLKERAQKMAKKYPTLNALQGVFADKNHSLKILIMLRLSPVLPSAILNYSLGTLPIRVRDFYLSFIVSSVVYGPPTAYVGTLFSALTDVSGESNPTSDFTSPLGLSVMILGVIATVVVTIAISWYTKQKLKIVLEEQEKIKDGQAEGGEDDIGIELNQI</sequence>
<dbReference type="OrthoDB" id="166803at2759"/>
<dbReference type="PANTHER" id="PTHR12677:SF59">
    <property type="entry name" value="GOLGI APPARATUS MEMBRANE PROTEIN TVP38-RELATED"/>
    <property type="match status" value="1"/>
</dbReference>
<dbReference type="InterPro" id="IPR032816">
    <property type="entry name" value="VTT_dom"/>
</dbReference>
<dbReference type="Pfam" id="PF09335">
    <property type="entry name" value="VTT_dom"/>
    <property type="match status" value="1"/>
</dbReference>
<gene>
    <name evidence="8" type="ORF">TrCOL_g9412</name>
</gene>
<evidence type="ECO:0000256" key="4">
    <source>
        <dbReference type="ARBA" id="ARBA00022989"/>
    </source>
</evidence>
<keyword evidence="9" id="KW-1185">Reference proteome</keyword>
<feature type="transmembrane region" description="Helical" evidence="6">
    <location>
        <begin position="234"/>
        <end position="256"/>
    </location>
</feature>
<keyword evidence="4 6" id="KW-1133">Transmembrane helix</keyword>
<reference evidence="9" key="1">
    <citation type="journal article" date="2023" name="Commun. Biol.">
        <title>Genome analysis of Parmales, the sister group of diatoms, reveals the evolutionary specialization of diatoms from phago-mixotrophs to photoautotrophs.</title>
        <authorList>
            <person name="Ban H."/>
            <person name="Sato S."/>
            <person name="Yoshikawa S."/>
            <person name="Yamada K."/>
            <person name="Nakamura Y."/>
            <person name="Ichinomiya M."/>
            <person name="Sato N."/>
            <person name="Blanc-Mathieu R."/>
            <person name="Endo H."/>
            <person name="Kuwata A."/>
            <person name="Ogata H."/>
        </authorList>
    </citation>
    <scope>NUCLEOTIDE SEQUENCE [LARGE SCALE GENOMIC DNA]</scope>
</reference>
<proteinExistence type="predicted"/>
<name>A0A9W7L579_9STRA</name>
<feature type="transmembrane region" description="Helical" evidence="6">
    <location>
        <begin position="192"/>
        <end position="214"/>
    </location>
</feature>
<feature type="transmembrane region" description="Helical" evidence="6">
    <location>
        <begin position="26"/>
        <end position="43"/>
    </location>
</feature>